<dbReference type="SUPFAM" id="SSF51430">
    <property type="entry name" value="NAD(P)-linked oxidoreductase"/>
    <property type="match status" value="1"/>
</dbReference>
<comment type="caution">
    <text evidence="5">The sequence shown here is derived from an EMBL/GenBank/DDBJ whole genome shotgun (WGS) entry which is preliminary data.</text>
</comment>
<keyword evidence="3" id="KW-0560">Oxidoreductase</keyword>
<evidence type="ECO:0000313" key="6">
    <source>
        <dbReference type="Proteomes" id="UP001501138"/>
    </source>
</evidence>
<comment type="similarity">
    <text evidence="1">Belongs to the aldo/keto reductase family.</text>
</comment>
<dbReference type="Pfam" id="PF00248">
    <property type="entry name" value="Aldo_ket_red"/>
    <property type="match status" value="1"/>
</dbReference>
<dbReference type="CDD" id="cd19071">
    <property type="entry name" value="AKR_AKR1-5-like"/>
    <property type="match status" value="1"/>
</dbReference>
<dbReference type="PANTHER" id="PTHR43827">
    <property type="entry name" value="2,5-DIKETO-D-GLUCONIC ACID REDUCTASE"/>
    <property type="match status" value="1"/>
</dbReference>
<evidence type="ECO:0000256" key="1">
    <source>
        <dbReference type="ARBA" id="ARBA00007905"/>
    </source>
</evidence>
<dbReference type="InterPro" id="IPR020471">
    <property type="entry name" value="AKR"/>
</dbReference>
<dbReference type="PROSITE" id="PS00798">
    <property type="entry name" value="ALDOKETO_REDUCTASE_1"/>
    <property type="match status" value="1"/>
</dbReference>
<dbReference type="Proteomes" id="UP001501138">
    <property type="component" value="Unassembled WGS sequence"/>
</dbReference>
<dbReference type="Gene3D" id="3.20.20.100">
    <property type="entry name" value="NADP-dependent oxidoreductase domain"/>
    <property type="match status" value="1"/>
</dbReference>
<proteinExistence type="inferred from homology"/>
<evidence type="ECO:0000259" key="4">
    <source>
        <dbReference type="Pfam" id="PF00248"/>
    </source>
</evidence>
<dbReference type="PIRSF" id="PIRSF000097">
    <property type="entry name" value="AKR"/>
    <property type="match status" value="1"/>
</dbReference>
<evidence type="ECO:0000256" key="3">
    <source>
        <dbReference type="ARBA" id="ARBA00023002"/>
    </source>
</evidence>
<feature type="domain" description="NADP-dependent oxidoreductase" evidence="4">
    <location>
        <begin position="26"/>
        <end position="263"/>
    </location>
</feature>
<dbReference type="PROSITE" id="PS00062">
    <property type="entry name" value="ALDOKETO_REDUCTASE_2"/>
    <property type="match status" value="1"/>
</dbReference>
<dbReference type="RefSeq" id="WP_344247554.1">
    <property type="nucleotide sequence ID" value="NZ_BAAAPM010000003.1"/>
</dbReference>
<protein>
    <submittedName>
        <fullName evidence="5">Aldo/keto reductase</fullName>
    </submittedName>
</protein>
<dbReference type="InterPro" id="IPR023210">
    <property type="entry name" value="NADP_OxRdtase_dom"/>
</dbReference>
<dbReference type="PROSITE" id="PS00063">
    <property type="entry name" value="ALDOKETO_REDUCTASE_3"/>
    <property type="match status" value="1"/>
</dbReference>
<dbReference type="InterPro" id="IPR018170">
    <property type="entry name" value="Aldo/ket_reductase_CS"/>
</dbReference>
<keyword evidence="2" id="KW-0521">NADP</keyword>
<sequence length="284" mass="30526">MTTTPIPSVALNNGVEIPQGGLGVFQVPDDGTQENVEQALELGYRHVDTAAAYYNEAGVGAALRASGLPRDQVFVTTKLRNGDQGYERALRAFESSRKELGVDVVDLYLIHWPVPSRDLYLDTWRAFEKLLADGAVRAIGVSNFLPDHLERLVAAADVPPAVNQIEVHPTFQQADVQAACRKLGVAVEAYSPLGQGADLDAPAVVAAATDLGVTPAQVVLRWAVQQGRIVIPKSMSVERQATNMDLFSFELSDRQMAQIDALEAGADGRTGADPATAAFTQFRD</sequence>
<keyword evidence="6" id="KW-1185">Reference proteome</keyword>
<dbReference type="EMBL" id="BAAAPM010000003">
    <property type="protein sequence ID" value="GAA1721837.1"/>
    <property type="molecule type" value="Genomic_DNA"/>
</dbReference>
<accession>A0ABN2JBE6</accession>
<evidence type="ECO:0000313" key="5">
    <source>
        <dbReference type="EMBL" id="GAA1721837.1"/>
    </source>
</evidence>
<evidence type="ECO:0000256" key="2">
    <source>
        <dbReference type="ARBA" id="ARBA00022857"/>
    </source>
</evidence>
<organism evidence="5 6">
    <name type="scientific">Isoptericola hypogeus</name>
    <dbReference type="NCBI Taxonomy" id="300179"/>
    <lineage>
        <taxon>Bacteria</taxon>
        <taxon>Bacillati</taxon>
        <taxon>Actinomycetota</taxon>
        <taxon>Actinomycetes</taxon>
        <taxon>Micrococcales</taxon>
        <taxon>Promicromonosporaceae</taxon>
        <taxon>Isoptericola</taxon>
    </lineage>
</organism>
<dbReference type="PANTHER" id="PTHR43827:SF3">
    <property type="entry name" value="NADP-DEPENDENT OXIDOREDUCTASE DOMAIN-CONTAINING PROTEIN"/>
    <property type="match status" value="1"/>
</dbReference>
<dbReference type="InterPro" id="IPR036812">
    <property type="entry name" value="NAD(P)_OxRdtase_dom_sf"/>
</dbReference>
<gene>
    <name evidence="5" type="ORF">GCM10009809_16890</name>
</gene>
<name>A0ABN2JBE6_9MICO</name>
<dbReference type="PRINTS" id="PR00069">
    <property type="entry name" value="ALDKETRDTASE"/>
</dbReference>
<reference evidence="5 6" key="1">
    <citation type="journal article" date="2019" name="Int. J. Syst. Evol. Microbiol.">
        <title>The Global Catalogue of Microorganisms (GCM) 10K type strain sequencing project: providing services to taxonomists for standard genome sequencing and annotation.</title>
        <authorList>
            <consortium name="The Broad Institute Genomics Platform"/>
            <consortium name="The Broad Institute Genome Sequencing Center for Infectious Disease"/>
            <person name="Wu L."/>
            <person name="Ma J."/>
        </authorList>
    </citation>
    <scope>NUCLEOTIDE SEQUENCE [LARGE SCALE GENOMIC DNA]</scope>
    <source>
        <strain evidence="5 6">JCM 15589</strain>
    </source>
</reference>